<dbReference type="Gene3D" id="3.40.50.1820">
    <property type="entry name" value="alpha/beta hydrolase"/>
    <property type="match status" value="1"/>
</dbReference>
<accession>A0A4Y3RK55</accession>
<evidence type="ECO:0000313" key="1">
    <source>
        <dbReference type="EMBL" id="GEB57067.1"/>
    </source>
</evidence>
<dbReference type="SUPFAM" id="SSF53474">
    <property type="entry name" value="alpha/beta-Hydrolases"/>
    <property type="match status" value="1"/>
</dbReference>
<comment type="caution">
    <text evidence="1">The sequence shown here is derived from an EMBL/GenBank/DDBJ whole genome shotgun (WGS) entry which is preliminary data.</text>
</comment>
<dbReference type="Proteomes" id="UP000315226">
    <property type="component" value="Unassembled WGS sequence"/>
</dbReference>
<dbReference type="EMBL" id="BJMN01000015">
    <property type="protein sequence ID" value="GEB57067.1"/>
    <property type="molecule type" value="Genomic_DNA"/>
</dbReference>
<dbReference type="RefSeq" id="WP_174867301.1">
    <property type="nucleotide sequence ID" value="NZ_BJMN01000015.1"/>
</dbReference>
<reference evidence="1 2" key="1">
    <citation type="submission" date="2019-06" db="EMBL/GenBank/DDBJ databases">
        <title>Whole genome shotgun sequence of Streptomyces gardneri NBRC 12865.</title>
        <authorList>
            <person name="Hosoyama A."/>
            <person name="Uohara A."/>
            <person name="Ohji S."/>
            <person name="Ichikawa N."/>
        </authorList>
    </citation>
    <scope>NUCLEOTIDE SEQUENCE [LARGE SCALE GENOMIC DNA]</scope>
    <source>
        <strain evidence="1 2">NBRC 12865</strain>
    </source>
</reference>
<evidence type="ECO:0008006" key="3">
    <source>
        <dbReference type="Google" id="ProtNLM"/>
    </source>
</evidence>
<name>A0A4Y3RK55_9ACTN</name>
<dbReference type="AlphaFoldDB" id="A0A4Y3RK55"/>
<proteinExistence type="predicted"/>
<dbReference type="InterPro" id="IPR029058">
    <property type="entry name" value="AB_hydrolase_fold"/>
</dbReference>
<organism evidence="1 2">
    <name type="scientific">Streptomyces gardneri</name>
    <dbReference type="NCBI Taxonomy" id="66892"/>
    <lineage>
        <taxon>Bacteria</taxon>
        <taxon>Bacillati</taxon>
        <taxon>Actinomycetota</taxon>
        <taxon>Actinomycetes</taxon>
        <taxon>Kitasatosporales</taxon>
        <taxon>Streptomycetaceae</taxon>
        <taxon>Streptomyces</taxon>
    </lineage>
</organism>
<gene>
    <name evidence="1" type="ORF">SGA01_26720</name>
</gene>
<keyword evidence="2" id="KW-1185">Reference proteome</keyword>
<protein>
    <recommendedName>
        <fullName evidence="3">AB hydrolase-1 domain-containing protein</fullName>
    </recommendedName>
</protein>
<evidence type="ECO:0000313" key="2">
    <source>
        <dbReference type="Proteomes" id="UP000315226"/>
    </source>
</evidence>
<sequence>MPYACTLGREAAEAIPGAAIELIVGCGHYGYLEDPTGVNKAMVQVFTGPTAG</sequence>